<dbReference type="GO" id="GO:0016020">
    <property type="term" value="C:membrane"/>
    <property type="evidence" value="ECO:0000318"/>
    <property type="project" value="GO_Central"/>
</dbReference>
<dbReference type="eggNOG" id="KOG0080">
    <property type="taxonomic scope" value="Eukaryota"/>
</dbReference>
<evidence type="ECO:0000256" key="3">
    <source>
        <dbReference type="ARBA" id="ARBA00023288"/>
    </source>
</evidence>
<proteinExistence type="predicted"/>
<dbReference type="STRING" id="5786.F0Z6X8"/>
<dbReference type="PRINTS" id="PR00449">
    <property type="entry name" value="RASTRNSFRMNG"/>
</dbReference>
<evidence type="ECO:0000313" key="4">
    <source>
        <dbReference type="EMBL" id="EGC40283.1"/>
    </source>
</evidence>
<evidence type="ECO:0000313" key="5">
    <source>
        <dbReference type="Proteomes" id="UP000001064"/>
    </source>
</evidence>
<evidence type="ECO:0000256" key="2">
    <source>
        <dbReference type="ARBA" id="ARBA00023134"/>
    </source>
</evidence>
<dbReference type="KEGG" id="dpp:DICPUDRAFT_74151"/>
<dbReference type="SUPFAM" id="SSF52540">
    <property type="entry name" value="P-loop containing nucleoside triphosphate hydrolases"/>
    <property type="match status" value="1"/>
</dbReference>
<dbReference type="CDD" id="cd00154">
    <property type="entry name" value="Rab"/>
    <property type="match status" value="1"/>
</dbReference>
<dbReference type="InParanoid" id="F0Z6X8"/>
<evidence type="ECO:0008006" key="6">
    <source>
        <dbReference type="Google" id="ProtNLM"/>
    </source>
</evidence>
<protein>
    <recommendedName>
        <fullName evidence="6">Rab GTPase</fullName>
    </recommendedName>
</protein>
<dbReference type="PROSITE" id="PS51420">
    <property type="entry name" value="RHO"/>
    <property type="match status" value="1"/>
</dbReference>
<dbReference type="InterPro" id="IPR050227">
    <property type="entry name" value="Rab"/>
</dbReference>
<keyword evidence="5" id="KW-1185">Reference proteome</keyword>
<dbReference type="Pfam" id="PF00071">
    <property type="entry name" value="Ras"/>
    <property type="match status" value="1"/>
</dbReference>
<dbReference type="SMART" id="SM00173">
    <property type="entry name" value="RAS"/>
    <property type="match status" value="1"/>
</dbReference>
<organism evidence="4 5">
    <name type="scientific">Dictyostelium purpureum</name>
    <name type="common">Slime mold</name>
    <dbReference type="NCBI Taxonomy" id="5786"/>
    <lineage>
        <taxon>Eukaryota</taxon>
        <taxon>Amoebozoa</taxon>
        <taxon>Evosea</taxon>
        <taxon>Eumycetozoa</taxon>
        <taxon>Dictyostelia</taxon>
        <taxon>Dictyosteliales</taxon>
        <taxon>Dictyosteliaceae</taxon>
        <taxon>Dictyostelium</taxon>
    </lineage>
</organism>
<dbReference type="RefSeq" id="XP_003283219.1">
    <property type="nucleotide sequence ID" value="XM_003283171.1"/>
</dbReference>
<dbReference type="SMART" id="SM00175">
    <property type="entry name" value="RAB"/>
    <property type="match status" value="1"/>
</dbReference>
<dbReference type="FunFam" id="3.40.50.300:FF:003290">
    <property type="entry name" value="Uncharacterized protein"/>
    <property type="match status" value="1"/>
</dbReference>
<gene>
    <name evidence="4" type="ORF">DICPUDRAFT_74151</name>
</gene>
<dbReference type="Gene3D" id="3.40.50.300">
    <property type="entry name" value="P-loop containing nucleotide triphosphate hydrolases"/>
    <property type="match status" value="1"/>
</dbReference>
<dbReference type="InterPro" id="IPR027417">
    <property type="entry name" value="P-loop_NTPase"/>
</dbReference>
<dbReference type="VEuPathDB" id="AmoebaDB:DICPUDRAFT_74151"/>
<dbReference type="SMART" id="SM00174">
    <property type="entry name" value="RHO"/>
    <property type="match status" value="1"/>
</dbReference>
<reference evidence="5" key="1">
    <citation type="journal article" date="2011" name="Genome Biol.">
        <title>Comparative genomics of the social amoebae Dictyostelium discoideum and Dictyostelium purpureum.</title>
        <authorList>
            <consortium name="US DOE Joint Genome Institute (JGI-PGF)"/>
            <person name="Sucgang R."/>
            <person name="Kuo A."/>
            <person name="Tian X."/>
            <person name="Salerno W."/>
            <person name="Parikh A."/>
            <person name="Feasley C.L."/>
            <person name="Dalin E."/>
            <person name="Tu H."/>
            <person name="Huang E."/>
            <person name="Barry K."/>
            <person name="Lindquist E."/>
            <person name="Shapiro H."/>
            <person name="Bruce D."/>
            <person name="Schmutz J."/>
            <person name="Salamov A."/>
            <person name="Fey P."/>
            <person name="Gaudet P."/>
            <person name="Anjard C."/>
            <person name="Babu M.M."/>
            <person name="Basu S."/>
            <person name="Bushmanova Y."/>
            <person name="van der Wel H."/>
            <person name="Katoh-Kurasawa M."/>
            <person name="Dinh C."/>
            <person name="Coutinho P.M."/>
            <person name="Saito T."/>
            <person name="Elias M."/>
            <person name="Schaap P."/>
            <person name="Kay R.R."/>
            <person name="Henrissat B."/>
            <person name="Eichinger L."/>
            <person name="Rivero F."/>
            <person name="Putnam N.H."/>
            <person name="West C.M."/>
            <person name="Loomis W.F."/>
            <person name="Chisholm R.L."/>
            <person name="Shaulsky G."/>
            <person name="Strassmann J.E."/>
            <person name="Queller D.C."/>
            <person name="Kuspa A."/>
            <person name="Grigoriev I.V."/>
        </authorList>
    </citation>
    <scope>NUCLEOTIDE SEQUENCE [LARGE SCALE GENOMIC DNA]</scope>
    <source>
        <strain evidence="5">QSDP1</strain>
    </source>
</reference>
<keyword evidence="3" id="KW-0449">Lipoprotein</keyword>
<dbReference type="OrthoDB" id="413584at2759"/>
<dbReference type="PROSITE" id="PS51419">
    <property type="entry name" value="RAB"/>
    <property type="match status" value="1"/>
</dbReference>
<dbReference type="AlphaFoldDB" id="F0Z6X8"/>
<keyword evidence="1" id="KW-0547">Nucleotide-binding</keyword>
<dbReference type="PANTHER" id="PTHR47977">
    <property type="entry name" value="RAS-RELATED PROTEIN RAB"/>
    <property type="match status" value="1"/>
</dbReference>
<dbReference type="GO" id="GO:0005525">
    <property type="term" value="F:GTP binding"/>
    <property type="evidence" value="ECO:0007669"/>
    <property type="project" value="UniProtKB-KW"/>
</dbReference>
<evidence type="ECO:0000256" key="1">
    <source>
        <dbReference type="ARBA" id="ARBA00022741"/>
    </source>
</evidence>
<dbReference type="GeneID" id="10503601"/>
<accession>F0Z6X8</accession>
<keyword evidence="2" id="KW-0342">GTP-binding</keyword>
<name>F0Z6X8_DICPU</name>
<dbReference type="PROSITE" id="PS51421">
    <property type="entry name" value="RAS"/>
    <property type="match status" value="1"/>
</dbReference>
<dbReference type="Proteomes" id="UP000001064">
    <property type="component" value="Unassembled WGS sequence"/>
</dbReference>
<dbReference type="InterPro" id="IPR001806">
    <property type="entry name" value="Small_GTPase"/>
</dbReference>
<sequence length="242" mass="28283">MTTAICNTNNTNNYYNHNNLNKEPLYNIKILFNGDFKVGKTSIVKRFMNEDFQVHHNVSTIGIDFKIIKKMVNDKLVKIQLWDQSRGCENRRLISTFYRGANVIIFTYDITNKESFENISKIWVKEYNQYITTTLHSNNLFQPILVLIGTKLDLRNQNIEKCVSMEQGKELAKQINAELFFEVSSLDNTGIDDSLNEILFCIINNPNLKTEQELSLIKQQKLHQIDDQNIENYQHSKHCIIN</sequence>
<dbReference type="GO" id="GO:0003924">
    <property type="term" value="F:GTPase activity"/>
    <property type="evidence" value="ECO:0000318"/>
    <property type="project" value="GO_Central"/>
</dbReference>
<dbReference type="GO" id="GO:0006887">
    <property type="term" value="P:exocytosis"/>
    <property type="evidence" value="ECO:0000318"/>
    <property type="project" value="GO_Central"/>
</dbReference>
<dbReference type="EMBL" id="GL870944">
    <property type="protein sequence ID" value="EGC40283.1"/>
    <property type="molecule type" value="Genomic_DNA"/>
</dbReference>